<dbReference type="EMBL" id="CAJNON010000011">
    <property type="protein sequence ID" value="CAF0769061.1"/>
    <property type="molecule type" value="Genomic_DNA"/>
</dbReference>
<dbReference type="EMBL" id="CAJOBB010000746">
    <property type="protein sequence ID" value="CAF3742837.1"/>
    <property type="molecule type" value="Genomic_DNA"/>
</dbReference>
<feature type="chain" id="PRO_5036234367" evidence="2">
    <location>
        <begin position="18"/>
        <end position="409"/>
    </location>
</feature>
<evidence type="ECO:0000313" key="4">
    <source>
        <dbReference type="EMBL" id="CAF0856923.1"/>
    </source>
</evidence>
<dbReference type="AlphaFoldDB" id="A0A818W830"/>
<dbReference type="EMBL" id="CAJOAY010000715">
    <property type="protein sequence ID" value="CAF3721669.1"/>
    <property type="molecule type" value="Genomic_DNA"/>
</dbReference>
<evidence type="ECO:0000313" key="3">
    <source>
        <dbReference type="EMBL" id="CAF0769061.1"/>
    </source>
</evidence>
<name>A0A818W830_9BILA</name>
<evidence type="ECO:0000313" key="9">
    <source>
        <dbReference type="Proteomes" id="UP000663881"/>
    </source>
</evidence>
<reference evidence="6" key="1">
    <citation type="submission" date="2021-02" db="EMBL/GenBank/DDBJ databases">
        <authorList>
            <person name="Nowell W R."/>
        </authorList>
    </citation>
    <scope>NUCLEOTIDE SEQUENCE</scope>
</reference>
<dbReference type="OrthoDB" id="10025346at2759"/>
<dbReference type="Gene3D" id="1.20.120.330">
    <property type="entry name" value="Nucleotidyltransferases domain 2"/>
    <property type="match status" value="1"/>
</dbReference>
<dbReference type="Proteomes" id="UP000663868">
    <property type="component" value="Unassembled WGS sequence"/>
</dbReference>
<evidence type="ECO:0000256" key="2">
    <source>
        <dbReference type="SAM" id="SignalP"/>
    </source>
</evidence>
<comment type="caution">
    <text evidence="6">The sequence shown here is derived from an EMBL/GenBank/DDBJ whole genome shotgun (WGS) entry which is preliminary data.</text>
</comment>
<accession>A0A818W830</accession>
<dbReference type="Proteomes" id="UP000663891">
    <property type="component" value="Unassembled WGS sequence"/>
</dbReference>
<feature type="coiled-coil region" evidence="1">
    <location>
        <begin position="100"/>
        <end position="169"/>
    </location>
</feature>
<evidence type="ECO:0000313" key="5">
    <source>
        <dbReference type="EMBL" id="CAF0908933.1"/>
    </source>
</evidence>
<feature type="coiled-coil region" evidence="1">
    <location>
        <begin position="248"/>
        <end position="289"/>
    </location>
</feature>
<protein>
    <submittedName>
        <fullName evidence="6">Uncharacterized protein</fullName>
    </submittedName>
</protein>
<feature type="signal peptide" evidence="2">
    <location>
        <begin position="1"/>
        <end position="17"/>
    </location>
</feature>
<gene>
    <name evidence="4" type="ORF">IZO911_LOCUS9909</name>
    <name evidence="5" type="ORF">JYZ213_LOCUS10969</name>
    <name evidence="7" type="ORF">KXQ929_LOCUS13765</name>
    <name evidence="6" type="ORF">OKA104_LOCUS13892</name>
    <name evidence="8" type="ORF">OXD698_LOCUS30238</name>
    <name evidence="3" type="ORF">VCS650_LOCUS2261</name>
</gene>
<evidence type="ECO:0000313" key="7">
    <source>
        <dbReference type="EMBL" id="CAF3742837.1"/>
    </source>
</evidence>
<sequence length="409" mass="44673">MKLCIVFVLLCAYICHANDIWYTTEMSTYVVPPFQNVYRTLRENIFDKVLAIDSNLLTTDDNALTSFGSNLYCELEALSKNLDASVAASNNVRVQVNFKLFTLKQEIAAKENEIARMDTQIRDANGKIQAKQTQINAADQSVQQSERLVADAQNALQRAEQEVANAQLCSGLFGRRKRFLGNVWNSIGSAINTAANAVGSAATTAVDAVGSAANTAAGAIGSAANTVADAVVDNVVKPVCSVINFQQVDNARRNVENKKNELASFRNLVQSLRNEFNSLQNDLTINKAQLNNFNSQLNQLKNSLISLPSEEHMIIMIHQKLSGVVTQIRTLFSGSTTFLNALSGVFDSESIVKPLNAVYDELQKNQFMGPFNVGKISIEQINQAQINLQALIVAVPNMLSNMGAVRCSK</sequence>
<dbReference type="EMBL" id="CAJOAZ010003530">
    <property type="protein sequence ID" value="CAF4013293.1"/>
    <property type="molecule type" value="Genomic_DNA"/>
</dbReference>
<dbReference type="Proteomes" id="UP000663860">
    <property type="component" value="Unassembled WGS sequence"/>
</dbReference>
<dbReference type="Proteomes" id="UP000663881">
    <property type="component" value="Unassembled WGS sequence"/>
</dbReference>
<keyword evidence="1" id="KW-0175">Coiled coil</keyword>
<dbReference type="Proteomes" id="UP000663845">
    <property type="component" value="Unassembled WGS sequence"/>
</dbReference>
<dbReference type="Proteomes" id="UP000663844">
    <property type="component" value="Unassembled WGS sequence"/>
</dbReference>
<evidence type="ECO:0000313" key="6">
    <source>
        <dbReference type="EMBL" id="CAF3721669.1"/>
    </source>
</evidence>
<evidence type="ECO:0000256" key="1">
    <source>
        <dbReference type="SAM" id="Coils"/>
    </source>
</evidence>
<dbReference type="EMBL" id="CAJNOG010000081">
    <property type="protein sequence ID" value="CAF0908933.1"/>
    <property type="molecule type" value="Genomic_DNA"/>
</dbReference>
<proteinExistence type="predicted"/>
<dbReference type="EMBL" id="CAJNOE010000070">
    <property type="protein sequence ID" value="CAF0856923.1"/>
    <property type="molecule type" value="Genomic_DNA"/>
</dbReference>
<keyword evidence="2" id="KW-0732">Signal</keyword>
<organism evidence="6 9">
    <name type="scientific">Adineta steineri</name>
    <dbReference type="NCBI Taxonomy" id="433720"/>
    <lineage>
        <taxon>Eukaryota</taxon>
        <taxon>Metazoa</taxon>
        <taxon>Spiralia</taxon>
        <taxon>Gnathifera</taxon>
        <taxon>Rotifera</taxon>
        <taxon>Eurotatoria</taxon>
        <taxon>Bdelloidea</taxon>
        <taxon>Adinetida</taxon>
        <taxon>Adinetidae</taxon>
        <taxon>Adineta</taxon>
    </lineage>
</organism>
<evidence type="ECO:0000313" key="8">
    <source>
        <dbReference type="EMBL" id="CAF4013293.1"/>
    </source>
</evidence>